<accession>A0A2Z3GLL0</accession>
<keyword evidence="3" id="KW-1185">Reference proteome</keyword>
<dbReference type="InterPro" id="IPR035992">
    <property type="entry name" value="Ricin_B-like_lectins"/>
</dbReference>
<feature type="domain" description="Ricin B lectin" evidence="1">
    <location>
        <begin position="30"/>
        <end position="162"/>
    </location>
</feature>
<name>A0A2Z3GLL0_9BACT</name>
<dbReference type="AlphaFoldDB" id="A0A2Z3GLL0"/>
<sequence length="905" mass="95216">MAKISNYSHWAAAIGLFLVAGVAKAQFVLGSYYRITSQISGKSLDVSGVSMQNGAVLHQWDYVGGANQQWQLVDAGGGYYKLMARHSGQCLDVGGASQQNGAPLLQWPDNGQDNQRWHIDALANGGYTLTAKHSGLMMQVAGGGQTNGVAVQQGTAQACATAAAVQATGATGSVLNIAPVAMPGSVAALTTGRLIAYPNPANDFVTVLLPSGDRPTDPLAMYDALGRLVPHAALETDGRLAVGQLPGGTYSLAVGQGAQQLRQRLLVAHEGTAATGQTAQPVVAQSALVAKGAVTYSLAAATLAVGSACAQGWQIEEVGAAFNAPVVPPVANAPISTGTDLATYQQLARNYSSATGMNYRYGSASTVSDGSLPTQYKPSDTFYDNQGNGKGWYFQLGNVDYSKNDYSSNIAQVLHVADNSADAGVDAIQQILMGAGMFSEKPQLPWVYYGGGHPDPEVGRYATANGGPLRQPTAVGHSYGFEAWASNDLVAFQSGLIAAFGTNTSSGNVSVKLPANKVPTALAVTSNNEFALVTVWDTDAQKGQVAVLALGTGNSFWTDWAAVYPGLRNRGLFTFIKLMGYVDLPAGVTQPTEISASTDFAASLDAYQGWMRSPDGNDGRYTEEKLTLTNETNRQSFVSGTNQGRYSKAGFAVVISKAEKKAVFLDLKPLFDQVRTMYFTTASNFNQTRNVGQRDNQWPFPFSVTPSAAPVVVKTVDLDQTPTAVRTSVAPGVNQAYVATQDGTLHLFSVGGYGTASGGTPSAIAEVGSVAVGANPTSIAYCKNKFYATPTLGTQLIVAVRGERAIKWVKLTGNSASVFKTLRDTRLKDPVWVEDNDNHGTQSSIITVADYGGKQVSNYRYGPIIYYTNGNTTFGMGADGQAEFEFGGNYMVAGYPFQLAGTNVP</sequence>
<dbReference type="PROSITE" id="PS50231">
    <property type="entry name" value="RICIN_B_LECTIN"/>
    <property type="match status" value="1"/>
</dbReference>
<dbReference type="InterPro" id="IPR000772">
    <property type="entry name" value="Ricin_B_lectin"/>
</dbReference>
<dbReference type="SMART" id="SM00458">
    <property type="entry name" value="RICIN"/>
    <property type="match status" value="1"/>
</dbReference>
<dbReference type="Proteomes" id="UP000245999">
    <property type="component" value="Chromosome"/>
</dbReference>
<dbReference type="KEGG" id="hnv:DDQ68_21525"/>
<evidence type="ECO:0000313" key="2">
    <source>
        <dbReference type="EMBL" id="AWM35119.1"/>
    </source>
</evidence>
<protein>
    <recommendedName>
        <fullName evidence="1">Ricin B lectin domain-containing protein</fullName>
    </recommendedName>
</protein>
<dbReference type="Pfam" id="PF14200">
    <property type="entry name" value="RicinB_lectin_2"/>
    <property type="match status" value="1"/>
</dbReference>
<organism evidence="2 3">
    <name type="scientific">Hymenobacter nivis</name>
    <dbReference type="NCBI Taxonomy" id="1850093"/>
    <lineage>
        <taxon>Bacteria</taxon>
        <taxon>Pseudomonadati</taxon>
        <taxon>Bacteroidota</taxon>
        <taxon>Cytophagia</taxon>
        <taxon>Cytophagales</taxon>
        <taxon>Hymenobacteraceae</taxon>
        <taxon>Hymenobacter</taxon>
    </lineage>
</organism>
<evidence type="ECO:0000313" key="3">
    <source>
        <dbReference type="Proteomes" id="UP000245999"/>
    </source>
</evidence>
<gene>
    <name evidence="2" type="ORF">DDQ68_21525</name>
</gene>
<dbReference type="SUPFAM" id="SSF50370">
    <property type="entry name" value="Ricin B-like lectins"/>
    <property type="match status" value="1"/>
</dbReference>
<dbReference type="OrthoDB" id="611024at2"/>
<dbReference type="CDD" id="cd00161">
    <property type="entry name" value="beta-trefoil_Ricin-like"/>
    <property type="match status" value="1"/>
</dbReference>
<dbReference type="RefSeq" id="WP_109658137.1">
    <property type="nucleotide sequence ID" value="NZ_CP029145.1"/>
</dbReference>
<proteinExistence type="predicted"/>
<dbReference type="Gene3D" id="2.80.10.50">
    <property type="match status" value="3"/>
</dbReference>
<reference evidence="3" key="1">
    <citation type="submission" date="2018-04" db="EMBL/GenBank/DDBJ databases">
        <title>Complete genome of Antarctic heterotrophic bacterium Hymenobacter nivis.</title>
        <authorList>
            <person name="Terashima M."/>
        </authorList>
    </citation>
    <scope>NUCLEOTIDE SEQUENCE [LARGE SCALE GENOMIC DNA]</scope>
    <source>
        <strain evidence="3">NBRC 111535</strain>
    </source>
</reference>
<dbReference type="NCBIfam" id="TIGR04183">
    <property type="entry name" value="Por_Secre_tail"/>
    <property type="match status" value="1"/>
</dbReference>
<dbReference type="EMBL" id="CP029145">
    <property type="protein sequence ID" value="AWM35119.1"/>
    <property type="molecule type" value="Genomic_DNA"/>
</dbReference>
<dbReference type="InterPro" id="IPR026444">
    <property type="entry name" value="Secre_tail"/>
</dbReference>
<evidence type="ECO:0000259" key="1">
    <source>
        <dbReference type="SMART" id="SM00458"/>
    </source>
</evidence>